<feature type="compositionally biased region" description="Basic and acidic residues" evidence="2">
    <location>
        <begin position="62"/>
        <end position="77"/>
    </location>
</feature>
<name>A0ABM3CE05_SALSA</name>
<feature type="compositionally biased region" description="Basic and acidic residues" evidence="2">
    <location>
        <begin position="786"/>
        <end position="798"/>
    </location>
</feature>
<evidence type="ECO:0000313" key="4">
    <source>
        <dbReference type="RefSeq" id="XP_045544796.1"/>
    </source>
</evidence>
<evidence type="ECO:0000256" key="2">
    <source>
        <dbReference type="SAM" id="MobiDB-lite"/>
    </source>
</evidence>
<proteinExistence type="predicted"/>
<feature type="region of interest" description="Disordered" evidence="2">
    <location>
        <begin position="759"/>
        <end position="798"/>
    </location>
</feature>
<feature type="region of interest" description="Disordered" evidence="2">
    <location>
        <begin position="53"/>
        <end position="147"/>
    </location>
</feature>
<feature type="region of interest" description="Disordered" evidence="2">
    <location>
        <begin position="162"/>
        <end position="241"/>
    </location>
</feature>
<keyword evidence="1" id="KW-0175">Coiled coil</keyword>
<dbReference type="InterPro" id="IPR051990">
    <property type="entry name" value="CCPG1/PBIP1"/>
</dbReference>
<feature type="compositionally biased region" description="Acidic residues" evidence="2">
    <location>
        <begin position="212"/>
        <end position="228"/>
    </location>
</feature>
<dbReference type="RefSeq" id="XP_045544796.1">
    <property type="nucleotide sequence ID" value="XM_045688840.1"/>
</dbReference>
<protein>
    <submittedName>
        <fullName evidence="4">Cell cycle progression 1 isoform X2</fullName>
    </submittedName>
</protein>
<reference evidence="4" key="1">
    <citation type="submission" date="2025-08" db="UniProtKB">
        <authorList>
            <consortium name="RefSeq"/>
        </authorList>
    </citation>
    <scope>IDENTIFICATION</scope>
</reference>
<feature type="compositionally biased region" description="Basic residues" evidence="2">
    <location>
        <begin position="596"/>
        <end position="606"/>
    </location>
</feature>
<evidence type="ECO:0000313" key="3">
    <source>
        <dbReference type="Proteomes" id="UP001652741"/>
    </source>
</evidence>
<evidence type="ECO:0000256" key="1">
    <source>
        <dbReference type="ARBA" id="ARBA00023054"/>
    </source>
</evidence>
<dbReference type="Gene3D" id="1.20.120.20">
    <property type="entry name" value="Apolipoprotein"/>
    <property type="match status" value="1"/>
</dbReference>
<dbReference type="PANTHER" id="PTHR28638">
    <property type="entry name" value="CELL CYCLE PROGRESSION PROTEIN 1"/>
    <property type="match status" value="1"/>
</dbReference>
<sequence length="819" mass="93831">MSESSSDTESSCGWTIISNEGSDIEALGPENGLECGPDLPESALLEPELLQDQPTSLSAECTEERAESSLDATLKEETLDETLSASEAGGEVAGDEQVTLCSSSDHSDIVTLGDTRETELGPWDEQTVEEEEGAVSEELYLGTSSSSQYTFSAAETVFPAEQPVVADSSSSEDEGGEQVTPVVRRRRVKKSTTSSVPEPGEEVQESGHSDLEETLEEEQKEVQEEEVQQEPRVAPPPQGHVSSTLNKCILLALIIAMSMGFGHFYGTVQVQERQKIVEKICGVNDLGNSRDLQPQCHKGPNVINKAQKEDLVMKLKQTGEERVKIESKQSHLMVENQLLKSSLEREEESLSTLQEELRNLRSQIRELEETGAGADSMLSENQRLKDHLEEETQRLRSFLSQREALMAEAQTLRRELDNERKVTDQLREQLSSRNTRAGGEVDPETEELQSRLMELQKKLSFEQQRSDLWERLYVETKEERAKGDKQAKVKRSKDGVIGKVKDTFDAVKNSTKEFVHHHKEQITKAKEAVKENLRKFSDSVKSTFRHFKDSASRMMDKTYRPHDRRFHERKEAKTEQQEHHRDHGNKHSEEEPWQPRTHKPLHRHPRKSTDDSFQAHRNTRKSGGKVEEDPEAEQQQRGVPKGCSGVFDCAYQESMSLFNKAMDPIRADEFNQLLHSYLQQEVDHFHHWTELESFINNFFHNGVFIHDQMLFTDFVSGVEDYLEDMDEYHGHNDDVFEDLDEYVYRHFFGDTYSKRYGSSRPFEVPNTDTKEERLAKQRNQRARPRSQRERKWSRAGRNTDRHMADVKIELGPMPFDPKY</sequence>
<feature type="compositionally biased region" description="Basic residues" evidence="2">
    <location>
        <begin position="776"/>
        <end position="785"/>
    </location>
</feature>
<keyword evidence="3" id="KW-1185">Reference proteome</keyword>
<feature type="region of interest" description="Disordered" evidence="2">
    <location>
        <begin position="20"/>
        <end position="41"/>
    </location>
</feature>
<accession>A0ABM3CE05</accession>
<organism evidence="3 4">
    <name type="scientific">Salmo salar</name>
    <name type="common">Atlantic salmon</name>
    <dbReference type="NCBI Taxonomy" id="8030"/>
    <lineage>
        <taxon>Eukaryota</taxon>
        <taxon>Metazoa</taxon>
        <taxon>Chordata</taxon>
        <taxon>Craniata</taxon>
        <taxon>Vertebrata</taxon>
        <taxon>Euteleostomi</taxon>
        <taxon>Actinopterygii</taxon>
        <taxon>Neopterygii</taxon>
        <taxon>Teleostei</taxon>
        <taxon>Protacanthopterygii</taxon>
        <taxon>Salmoniformes</taxon>
        <taxon>Salmonidae</taxon>
        <taxon>Salmoninae</taxon>
        <taxon>Salmo</taxon>
    </lineage>
</organism>
<gene>
    <name evidence="4" type="primary">ccpg1</name>
</gene>
<dbReference type="GeneID" id="100380280"/>
<feature type="region of interest" description="Disordered" evidence="2">
    <location>
        <begin position="419"/>
        <end position="444"/>
    </location>
</feature>
<feature type="compositionally biased region" description="Basic and acidic residues" evidence="2">
    <location>
        <begin position="552"/>
        <end position="590"/>
    </location>
</feature>
<feature type="compositionally biased region" description="Acidic residues" evidence="2">
    <location>
        <begin position="126"/>
        <end position="135"/>
    </location>
</feature>
<dbReference type="Proteomes" id="UP001652741">
    <property type="component" value="Chromosome ssa11"/>
</dbReference>
<dbReference type="PANTHER" id="PTHR28638:SF2">
    <property type="entry name" value="CELL CYCLE PROGRESSION PROTEIN 1"/>
    <property type="match status" value="1"/>
</dbReference>
<feature type="region of interest" description="Disordered" evidence="2">
    <location>
        <begin position="552"/>
        <end position="643"/>
    </location>
</feature>